<dbReference type="GO" id="GO:0004519">
    <property type="term" value="F:endonuclease activity"/>
    <property type="evidence" value="ECO:0007669"/>
    <property type="project" value="UniProtKB-KW"/>
</dbReference>
<keyword evidence="3" id="KW-0540">Nuclease</keyword>
<name>A0ABV6E690_9ACTN</name>
<evidence type="ECO:0000313" key="4">
    <source>
        <dbReference type="Proteomes" id="UP001589698"/>
    </source>
</evidence>
<dbReference type="Gene3D" id="1.10.30.50">
    <property type="match status" value="1"/>
</dbReference>
<protein>
    <submittedName>
        <fullName evidence="3">HNH endonuclease signature motif containing protein</fullName>
    </submittedName>
</protein>
<dbReference type="InterPro" id="IPR003870">
    <property type="entry name" value="DUF222"/>
</dbReference>
<dbReference type="CDD" id="cd00085">
    <property type="entry name" value="HNHc"/>
    <property type="match status" value="1"/>
</dbReference>
<dbReference type="Pfam" id="PF02720">
    <property type="entry name" value="DUF222"/>
    <property type="match status" value="1"/>
</dbReference>
<keyword evidence="3" id="KW-0255">Endonuclease</keyword>
<feature type="region of interest" description="Disordered" evidence="1">
    <location>
        <begin position="457"/>
        <end position="486"/>
    </location>
</feature>
<dbReference type="RefSeq" id="WP_378520288.1">
    <property type="nucleotide sequence ID" value="NZ_JBHLXH010000002.1"/>
</dbReference>
<proteinExistence type="predicted"/>
<dbReference type="SMART" id="SM00507">
    <property type="entry name" value="HNHc"/>
    <property type="match status" value="1"/>
</dbReference>
<keyword evidence="4" id="KW-1185">Reference proteome</keyword>
<gene>
    <name evidence="3" type="ORF">ACFFJG_18690</name>
</gene>
<evidence type="ECO:0000259" key="2">
    <source>
        <dbReference type="SMART" id="SM00507"/>
    </source>
</evidence>
<feature type="compositionally biased region" description="Pro residues" evidence="1">
    <location>
        <begin position="468"/>
        <end position="486"/>
    </location>
</feature>
<comment type="caution">
    <text evidence="3">The sequence shown here is derived from an EMBL/GenBank/DDBJ whole genome shotgun (WGS) entry which is preliminary data.</text>
</comment>
<evidence type="ECO:0000256" key="1">
    <source>
        <dbReference type="SAM" id="MobiDB-lite"/>
    </source>
</evidence>
<feature type="domain" description="HNH nuclease" evidence="2">
    <location>
        <begin position="368"/>
        <end position="429"/>
    </location>
</feature>
<organism evidence="3 4">
    <name type="scientific">Nocardioides zeicaulis</name>
    <dbReference type="NCBI Taxonomy" id="1776857"/>
    <lineage>
        <taxon>Bacteria</taxon>
        <taxon>Bacillati</taxon>
        <taxon>Actinomycetota</taxon>
        <taxon>Actinomycetes</taxon>
        <taxon>Propionibacteriales</taxon>
        <taxon>Nocardioidaceae</taxon>
        <taxon>Nocardioides</taxon>
    </lineage>
</organism>
<dbReference type="EMBL" id="JBHLXH010000002">
    <property type="protein sequence ID" value="MFC0224522.1"/>
    <property type="molecule type" value="Genomic_DNA"/>
</dbReference>
<reference evidence="3 4" key="1">
    <citation type="submission" date="2024-09" db="EMBL/GenBank/DDBJ databases">
        <authorList>
            <person name="Sun Q."/>
            <person name="Mori K."/>
        </authorList>
    </citation>
    <scope>NUCLEOTIDE SEQUENCE [LARGE SCALE GENOMIC DNA]</scope>
    <source>
        <strain evidence="3 4">CCM 8654</strain>
    </source>
</reference>
<keyword evidence="3" id="KW-0378">Hydrolase</keyword>
<dbReference type="Proteomes" id="UP001589698">
    <property type="component" value="Unassembled WGS sequence"/>
</dbReference>
<sequence length="486" mass="52842">MIDTRSGFGASEVTADLTAADLLASLRCERRAEDAAAARQLDLAARWADLHPPESIHHAAAFTVPGLDHEEPIAGEGCPLVTEFCIPELGTVLGISTTAAKKLIGHALELRHRLPRLWAQVHAGRVPAWRARLVAETTIHAVPALTPEAAGWIDTQVAAVAGKVGTAQLDRLVAEAIKRYDLSLEPRPDFAAGEDHEDFEADQYLNTDRRHVTFDTRHIHYDGLMRMEAELDLADAYDLDAAIQHGAATLKALGSTAPLGARRAAALGDLARTQTALDLHTQGTPAPASAGDHLPAAREVVLHVHLDAAAAGEDTVFGPTARLDNGQRLALLDQVKGWCRASRTQVTIRPVLDLNAELTTDTYAIPDRTREQVVLRDRTCVFPWCTRPARVCDLDHITPFDHDAAAAGQPQPGPTATSNLAPLCRSHHRLKTHTAWRYVHLRPGVFEWTSPHGHHYLRDRDGTTALDPPAPPQTTAPPRVPQPRRP</sequence>
<accession>A0ABV6E690</accession>
<evidence type="ECO:0000313" key="3">
    <source>
        <dbReference type="EMBL" id="MFC0224522.1"/>
    </source>
</evidence>
<dbReference type="InterPro" id="IPR003615">
    <property type="entry name" value="HNH_nuc"/>
</dbReference>